<dbReference type="AlphaFoldDB" id="A0A9W4DZP4"/>
<evidence type="ECO:0000313" key="1">
    <source>
        <dbReference type="EMBL" id="CAG7596066.1"/>
    </source>
</evidence>
<name>A0A9W4DZP4_9ACTN</name>
<dbReference type="Proteomes" id="UP001153328">
    <property type="component" value="Unassembled WGS sequence"/>
</dbReference>
<keyword evidence="2" id="KW-1185">Reference proteome</keyword>
<accession>A0A9W4DZP4</accession>
<sequence length="59" mass="6829">MKHTPHPNQMGGLWWLVVSEPHSGREQLRTSPRPISTGQLHPLQGFHIRPINPVVYWEP</sequence>
<evidence type="ECO:0000313" key="2">
    <source>
        <dbReference type="Proteomes" id="UP001153328"/>
    </source>
</evidence>
<gene>
    <name evidence="1" type="ORF">SBRY_10001</name>
</gene>
<organism evidence="1 2">
    <name type="scientific">Actinacidiphila bryophytorum</name>
    <dbReference type="NCBI Taxonomy" id="1436133"/>
    <lineage>
        <taxon>Bacteria</taxon>
        <taxon>Bacillati</taxon>
        <taxon>Actinomycetota</taxon>
        <taxon>Actinomycetes</taxon>
        <taxon>Kitasatosporales</taxon>
        <taxon>Streptomycetaceae</taxon>
        <taxon>Actinacidiphila</taxon>
    </lineage>
</organism>
<reference evidence="1" key="1">
    <citation type="submission" date="2021-06" db="EMBL/GenBank/DDBJ databases">
        <authorList>
            <person name="Arsene-Ploetze F."/>
        </authorList>
    </citation>
    <scope>NUCLEOTIDE SEQUENCE</scope>
    <source>
        <strain evidence="1">SBRY1</strain>
    </source>
</reference>
<comment type="caution">
    <text evidence="1">The sequence shown here is derived from an EMBL/GenBank/DDBJ whole genome shotgun (WGS) entry which is preliminary data.</text>
</comment>
<dbReference type="EMBL" id="CAJVAX010000001">
    <property type="protein sequence ID" value="CAG7596066.1"/>
    <property type="molecule type" value="Genomic_DNA"/>
</dbReference>
<protein>
    <submittedName>
        <fullName evidence="1">Uncharacterized protein</fullName>
    </submittedName>
</protein>
<proteinExistence type="predicted"/>